<keyword evidence="3" id="KW-1185">Reference proteome</keyword>
<gene>
    <name evidence="2" type="ORF">GL4_2882</name>
</gene>
<dbReference type="KEGG" id="mcg:GL4_2882"/>
<name>A0A0A8K5X1_9HYPH</name>
<reference evidence="2 3" key="1">
    <citation type="submission" date="2014-09" db="EMBL/GenBank/DDBJ databases">
        <title>Genome sequencing of Methyloceanibacter caenitepidi Gela4.</title>
        <authorList>
            <person name="Takeuchi M."/>
            <person name="Susumu S."/>
            <person name="Kamagata Y."/>
            <person name="Oshima K."/>
            <person name="Hattori M."/>
            <person name="Iwasaki W."/>
        </authorList>
    </citation>
    <scope>NUCLEOTIDE SEQUENCE [LARGE SCALE GENOMIC DNA]</scope>
    <source>
        <strain evidence="2 3">Gela4</strain>
    </source>
</reference>
<evidence type="ECO:0000313" key="2">
    <source>
        <dbReference type="EMBL" id="BAQ18315.1"/>
    </source>
</evidence>
<dbReference type="AlphaFoldDB" id="A0A0A8K5X1"/>
<dbReference type="OrthoDB" id="7205619at2"/>
<evidence type="ECO:0000256" key="1">
    <source>
        <dbReference type="SAM" id="MobiDB-lite"/>
    </source>
</evidence>
<evidence type="ECO:0000313" key="3">
    <source>
        <dbReference type="Proteomes" id="UP000031643"/>
    </source>
</evidence>
<sequence length="124" mass="13339">MATFDYAKSEATAQRLIAKFGQAGAIRRVTGSNDPGTPWDPSDDTETTTDYDCTLVVLEYGKMEVDGTLILATDRKVLVSTAGMTVEPLVSDKLVIGSDVYEIVTVKPLNPGGTVLLWEVQARA</sequence>
<dbReference type="EMBL" id="AP014648">
    <property type="protein sequence ID" value="BAQ18315.1"/>
    <property type="molecule type" value="Genomic_DNA"/>
</dbReference>
<dbReference type="STRING" id="1384459.GL4_2882"/>
<feature type="region of interest" description="Disordered" evidence="1">
    <location>
        <begin position="28"/>
        <end position="47"/>
    </location>
</feature>
<dbReference type="HOGENOM" id="CLU_2036493_0_0_5"/>
<organism evidence="2 3">
    <name type="scientific">Methyloceanibacter caenitepidi</name>
    <dbReference type="NCBI Taxonomy" id="1384459"/>
    <lineage>
        <taxon>Bacteria</taxon>
        <taxon>Pseudomonadati</taxon>
        <taxon>Pseudomonadota</taxon>
        <taxon>Alphaproteobacteria</taxon>
        <taxon>Hyphomicrobiales</taxon>
        <taxon>Hyphomicrobiaceae</taxon>
        <taxon>Methyloceanibacter</taxon>
    </lineage>
</organism>
<dbReference type="Proteomes" id="UP000031643">
    <property type="component" value="Chromosome"/>
</dbReference>
<proteinExistence type="predicted"/>
<protein>
    <submittedName>
        <fullName evidence="2">Phage protein</fullName>
    </submittedName>
</protein>
<dbReference type="RefSeq" id="WP_045368399.1">
    <property type="nucleotide sequence ID" value="NZ_AP014648.1"/>
</dbReference>
<accession>A0A0A8K5X1</accession>